<dbReference type="InterPro" id="IPR007848">
    <property type="entry name" value="Small_mtfrase_dom"/>
</dbReference>
<dbReference type="GO" id="GO:0032259">
    <property type="term" value="P:methylation"/>
    <property type="evidence" value="ECO:0007669"/>
    <property type="project" value="UniProtKB-KW"/>
</dbReference>
<dbReference type="GO" id="GO:0008757">
    <property type="term" value="F:S-adenosylmethionine-dependent methyltransferase activity"/>
    <property type="evidence" value="ECO:0007669"/>
    <property type="project" value="InterPro"/>
</dbReference>
<comment type="caution">
    <text evidence="7">The sequence shown here is derived from an EMBL/GenBank/DDBJ whole genome shotgun (WGS) entry which is preliminary data.</text>
</comment>
<dbReference type="Gene3D" id="3.40.50.150">
    <property type="entry name" value="Vaccinia Virus protein VP39"/>
    <property type="match status" value="1"/>
</dbReference>
<gene>
    <name evidence="7" type="ORF">MGN01_28460</name>
</gene>
<dbReference type="InterPro" id="IPR029063">
    <property type="entry name" value="SAM-dependent_MTases_sf"/>
</dbReference>
<evidence type="ECO:0000259" key="6">
    <source>
        <dbReference type="Pfam" id="PF05175"/>
    </source>
</evidence>
<keyword evidence="8" id="KW-1185">Reference proteome</keyword>
<dbReference type="GO" id="GO:0008170">
    <property type="term" value="F:N-methyltransferase activity"/>
    <property type="evidence" value="ECO:0007669"/>
    <property type="project" value="UniProtKB-ARBA"/>
</dbReference>
<protein>
    <submittedName>
        <fullName evidence="7">Methyltransferase</fullName>
    </submittedName>
</protein>
<dbReference type="Pfam" id="PF05175">
    <property type="entry name" value="MTS"/>
    <property type="match status" value="1"/>
</dbReference>
<dbReference type="AlphaFoldDB" id="A0A512JM11"/>
<dbReference type="PANTHER" id="PTHR47816:SF4">
    <property type="entry name" value="RIBOSOMAL RNA SMALL SUBUNIT METHYLTRANSFERASE C"/>
    <property type="match status" value="1"/>
</dbReference>
<dbReference type="InterPro" id="IPR046977">
    <property type="entry name" value="RsmC/RlmG"/>
</dbReference>
<evidence type="ECO:0000313" key="8">
    <source>
        <dbReference type="Proteomes" id="UP000321750"/>
    </source>
</evidence>
<feature type="domain" description="Methyltransferase small" evidence="6">
    <location>
        <begin position="150"/>
        <end position="315"/>
    </location>
</feature>
<proteinExistence type="predicted"/>
<name>A0A512JM11_9HYPH</name>
<organism evidence="7 8">
    <name type="scientific">Methylobacterium gnaphalii</name>
    <dbReference type="NCBI Taxonomy" id="1010610"/>
    <lineage>
        <taxon>Bacteria</taxon>
        <taxon>Pseudomonadati</taxon>
        <taxon>Pseudomonadota</taxon>
        <taxon>Alphaproteobacteria</taxon>
        <taxon>Hyphomicrobiales</taxon>
        <taxon>Methylobacteriaceae</taxon>
        <taxon>Methylobacterium</taxon>
    </lineage>
</organism>
<evidence type="ECO:0000256" key="1">
    <source>
        <dbReference type="ARBA" id="ARBA00022490"/>
    </source>
</evidence>
<dbReference type="CDD" id="cd02440">
    <property type="entry name" value="AdoMet_MTases"/>
    <property type="match status" value="1"/>
</dbReference>
<keyword evidence="5" id="KW-0949">S-adenosyl-L-methionine</keyword>
<dbReference type="EMBL" id="BJZV01000015">
    <property type="protein sequence ID" value="GEP11001.1"/>
    <property type="molecule type" value="Genomic_DNA"/>
</dbReference>
<dbReference type="PANTHER" id="PTHR47816">
    <property type="entry name" value="RIBOSOMAL RNA SMALL SUBUNIT METHYLTRANSFERASE C"/>
    <property type="match status" value="1"/>
</dbReference>
<dbReference type="RefSeq" id="WP_147047351.1">
    <property type="nucleotide sequence ID" value="NZ_BJZV01000015.1"/>
</dbReference>
<keyword evidence="2" id="KW-0698">rRNA processing</keyword>
<dbReference type="SUPFAM" id="SSF53335">
    <property type="entry name" value="S-adenosyl-L-methionine-dependent methyltransferases"/>
    <property type="match status" value="1"/>
</dbReference>
<dbReference type="PROSITE" id="PS00092">
    <property type="entry name" value="N6_MTASE"/>
    <property type="match status" value="1"/>
</dbReference>
<accession>A0A512JM11</accession>
<dbReference type="OrthoDB" id="9816072at2"/>
<sequence>MNPDPSTKHQAAGAETARPVLYGLPSGELIDIPDNALQVSPLIPGSARLEDHRPAAARGPAIVLAPPGTAERRYALALALRALAPGETLVALAPKDKGGSRLAKELAGFGCGVSEEARRHHRICTVSRPDSLDGLHDAIEEGRSRHIDNIGLCTQPGIFSWNRIDPGSDLLLRHLPKFSGQGADFGCGLGVLARAVLHSETVSSLTMIDIDRRAVEMARRNVEDPRASIVWADLRQREPALARLDFVVMNPPFHDGGAEDQALGKAFIARAAEALRPGGTLWITANAHLPYEAPLRAALRSVTPIASEGGYKVYEARK</sequence>
<evidence type="ECO:0000256" key="5">
    <source>
        <dbReference type="ARBA" id="ARBA00022691"/>
    </source>
</evidence>
<dbReference type="GO" id="GO:0006364">
    <property type="term" value="P:rRNA processing"/>
    <property type="evidence" value="ECO:0007669"/>
    <property type="project" value="UniProtKB-KW"/>
</dbReference>
<evidence type="ECO:0000256" key="2">
    <source>
        <dbReference type="ARBA" id="ARBA00022552"/>
    </source>
</evidence>
<evidence type="ECO:0000313" key="7">
    <source>
        <dbReference type="EMBL" id="GEP11001.1"/>
    </source>
</evidence>
<dbReference type="Proteomes" id="UP000321750">
    <property type="component" value="Unassembled WGS sequence"/>
</dbReference>
<keyword evidence="4 7" id="KW-0808">Transferase</keyword>
<evidence type="ECO:0000256" key="4">
    <source>
        <dbReference type="ARBA" id="ARBA00022679"/>
    </source>
</evidence>
<dbReference type="InterPro" id="IPR002052">
    <property type="entry name" value="DNA_methylase_N6_adenine_CS"/>
</dbReference>
<keyword evidence="3 7" id="KW-0489">Methyltransferase</keyword>
<evidence type="ECO:0000256" key="3">
    <source>
        <dbReference type="ARBA" id="ARBA00022603"/>
    </source>
</evidence>
<keyword evidence="1" id="KW-0963">Cytoplasm</keyword>
<reference evidence="7 8" key="1">
    <citation type="submission" date="2019-07" db="EMBL/GenBank/DDBJ databases">
        <title>Whole genome shotgun sequence of Methylobacterium gnaphalii NBRC 107716.</title>
        <authorList>
            <person name="Hosoyama A."/>
            <person name="Uohara A."/>
            <person name="Ohji S."/>
            <person name="Ichikawa N."/>
        </authorList>
    </citation>
    <scope>NUCLEOTIDE SEQUENCE [LARGE SCALE GENOMIC DNA]</scope>
    <source>
        <strain evidence="7 8">NBRC 107716</strain>
    </source>
</reference>
<dbReference type="GO" id="GO:0003676">
    <property type="term" value="F:nucleic acid binding"/>
    <property type="evidence" value="ECO:0007669"/>
    <property type="project" value="InterPro"/>
</dbReference>